<dbReference type="PANTHER" id="PTHR35174">
    <property type="entry name" value="BLL7171 PROTEIN-RELATED"/>
    <property type="match status" value="1"/>
</dbReference>
<sequence>MPRYMIQVRATAMSEAGEFPDDPTLVPRMMAFHDEMAKAGVLLDGAGLQPSSQGFRVQYDAAGEVLVTDGPFVETKELIAGYTLIEVRSRNEALAWARRFPAPFPGQPCCIEVRPLMGGIDLPPEDAERIIRDQLATIKHGG</sequence>
<dbReference type="Proteomes" id="UP000036700">
    <property type="component" value="Chromosome"/>
</dbReference>
<evidence type="ECO:0000256" key="1">
    <source>
        <dbReference type="ARBA" id="ARBA00007689"/>
    </source>
</evidence>
<evidence type="ECO:0000313" key="4">
    <source>
        <dbReference type="Proteomes" id="UP000036700"/>
    </source>
</evidence>
<keyword evidence="4" id="KW-1185">Reference proteome</keyword>
<evidence type="ECO:0000313" key="3">
    <source>
        <dbReference type="EMBL" id="AKJ67770.1"/>
    </source>
</evidence>
<accession>A0A0G3ELC6</accession>
<evidence type="ECO:0000259" key="2">
    <source>
        <dbReference type="Pfam" id="PF03795"/>
    </source>
</evidence>
<organism evidence="3 4">
    <name type="scientific">Pandoraea thiooxydans</name>
    <dbReference type="NCBI Taxonomy" id="445709"/>
    <lineage>
        <taxon>Bacteria</taxon>
        <taxon>Pseudomonadati</taxon>
        <taxon>Pseudomonadota</taxon>
        <taxon>Betaproteobacteria</taxon>
        <taxon>Burkholderiales</taxon>
        <taxon>Burkholderiaceae</taxon>
        <taxon>Pandoraea</taxon>
    </lineage>
</organism>
<dbReference type="PATRIC" id="fig|445709.3.peg.1200"/>
<dbReference type="OrthoDB" id="9807535at2"/>
<comment type="similarity">
    <text evidence="1">Belongs to the YciI family.</text>
</comment>
<dbReference type="InterPro" id="IPR011008">
    <property type="entry name" value="Dimeric_a/b-barrel"/>
</dbReference>
<dbReference type="AlphaFoldDB" id="A0A0G3ELC6"/>
<reference evidence="4" key="1">
    <citation type="submission" date="2015-06" db="EMBL/GenBank/DDBJ databases">
        <authorList>
            <person name="Lim Y.L."/>
            <person name="Ee R."/>
            <person name="Yong D."/>
            <person name="How K.Y."/>
            <person name="Yin W.F."/>
            <person name="Chan K.G."/>
        </authorList>
    </citation>
    <scope>NUCLEOTIDE SEQUENCE [LARGE SCALE GENOMIC DNA]</scope>
    <source>
        <strain evidence="4">DSM 25325</strain>
    </source>
</reference>
<gene>
    <name evidence="3" type="ORF">ABW99_05565</name>
</gene>
<dbReference type="InterPro" id="IPR005545">
    <property type="entry name" value="YCII"/>
</dbReference>
<protein>
    <submittedName>
        <fullName evidence="3">Dehydrogenase</fullName>
    </submittedName>
</protein>
<dbReference type="STRING" id="445709.ABW99_05565"/>
<name>A0A0G3ELC6_9BURK</name>
<feature type="domain" description="YCII-related" evidence="2">
    <location>
        <begin position="15"/>
        <end position="114"/>
    </location>
</feature>
<dbReference type="RefSeq" id="WP_047213501.1">
    <property type="nucleotide sequence ID" value="NZ_CP011568.3"/>
</dbReference>
<dbReference type="Gene3D" id="3.30.70.1060">
    <property type="entry name" value="Dimeric alpha+beta barrel"/>
    <property type="match status" value="1"/>
</dbReference>
<dbReference type="KEGG" id="ptx:ABW99_05565"/>
<dbReference type="EMBL" id="CP011568">
    <property type="protein sequence ID" value="AKJ67770.1"/>
    <property type="molecule type" value="Genomic_DNA"/>
</dbReference>
<proteinExistence type="inferred from homology"/>
<dbReference type="Pfam" id="PF03795">
    <property type="entry name" value="YCII"/>
    <property type="match status" value="1"/>
</dbReference>
<dbReference type="SUPFAM" id="SSF54909">
    <property type="entry name" value="Dimeric alpha+beta barrel"/>
    <property type="match status" value="1"/>
</dbReference>